<gene>
    <name evidence="1" type="ORF">HanXRQr2_Chr15g0671101</name>
</gene>
<keyword evidence="2" id="KW-1185">Reference proteome</keyword>
<dbReference type="AlphaFoldDB" id="A0A9K3DXY6"/>
<dbReference type="Gramene" id="mRNA:HanXRQr2_Chr15g0671101">
    <property type="protein sequence ID" value="CDS:HanXRQr2_Chr15g0671101.1"/>
    <property type="gene ID" value="HanXRQr2_Chr15g0671101"/>
</dbReference>
<evidence type="ECO:0000313" key="1">
    <source>
        <dbReference type="EMBL" id="KAF5762619.1"/>
    </source>
</evidence>
<name>A0A9K3DXY6_HELAN</name>
<protein>
    <submittedName>
        <fullName evidence="1">Uncharacterized protein</fullName>
    </submittedName>
</protein>
<reference evidence="1" key="2">
    <citation type="submission" date="2020-06" db="EMBL/GenBank/DDBJ databases">
        <title>Helianthus annuus Genome sequencing and assembly Release 2.</title>
        <authorList>
            <person name="Gouzy J."/>
            <person name="Langlade N."/>
            <person name="Munos S."/>
        </authorList>
    </citation>
    <scope>NUCLEOTIDE SEQUENCE</scope>
    <source>
        <tissue evidence="1">Leaves</tissue>
    </source>
</reference>
<dbReference type="EMBL" id="MNCJ02000330">
    <property type="protein sequence ID" value="KAF5762619.1"/>
    <property type="molecule type" value="Genomic_DNA"/>
</dbReference>
<dbReference type="Proteomes" id="UP000215914">
    <property type="component" value="Unassembled WGS sequence"/>
</dbReference>
<accession>A0A9K3DXY6</accession>
<comment type="caution">
    <text evidence="1">The sequence shown here is derived from an EMBL/GenBank/DDBJ whole genome shotgun (WGS) entry which is preliminary data.</text>
</comment>
<sequence>MYLICMEKRIIEPTLRAFLLNRFINENCFNLDLTTSPRGTFGAFLAFWSQGCSASNSIIE</sequence>
<organism evidence="1 2">
    <name type="scientific">Helianthus annuus</name>
    <name type="common">Common sunflower</name>
    <dbReference type="NCBI Taxonomy" id="4232"/>
    <lineage>
        <taxon>Eukaryota</taxon>
        <taxon>Viridiplantae</taxon>
        <taxon>Streptophyta</taxon>
        <taxon>Embryophyta</taxon>
        <taxon>Tracheophyta</taxon>
        <taxon>Spermatophyta</taxon>
        <taxon>Magnoliopsida</taxon>
        <taxon>eudicotyledons</taxon>
        <taxon>Gunneridae</taxon>
        <taxon>Pentapetalae</taxon>
        <taxon>asterids</taxon>
        <taxon>campanulids</taxon>
        <taxon>Asterales</taxon>
        <taxon>Asteraceae</taxon>
        <taxon>Asteroideae</taxon>
        <taxon>Heliantheae alliance</taxon>
        <taxon>Heliantheae</taxon>
        <taxon>Helianthus</taxon>
    </lineage>
</organism>
<reference evidence="1" key="1">
    <citation type="journal article" date="2017" name="Nature">
        <title>The sunflower genome provides insights into oil metabolism, flowering and Asterid evolution.</title>
        <authorList>
            <person name="Badouin H."/>
            <person name="Gouzy J."/>
            <person name="Grassa C.J."/>
            <person name="Murat F."/>
            <person name="Staton S.E."/>
            <person name="Cottret L."/>
            <person name="Lelandais-Briere C."/>
            <person name="Owens G.L."/>
            <person name="Carrere S."/>
            <person name="Mayjonade B."/>
            <person name="Legrand L."/>
            <person name="Gill N."/>
            <person name="Kane N.C."/>
            <person name="Bowers J.E."/>
            <person name="Hubner S."/>
            <person name="Bellec A."/>
            <person name="Berard A."/>
            <person name="Berges H."/>
            <person name="Blanchet N."/>
            <person name="Boniface M.C."/>
            <person name="Brunel D."/>
            <person name="Catrice O."/>
            <person name="Chaidir N."/>
            <person name="Claudel C."/>
            <person name="Donnadieu C."/>
            <person name="Faraut T."/>
            <person name="Fievet G."/>
            <person name="Helmstetter N."/>
            <person name="King M."/>
            <person name="Knapp S.J."/>
            <person name="Lai Z."/>
            <person name="Le Paslier M.C."/>
            <person name="Lippi Y."/>
            <person name="Lorenzon L."/>
            <person name="Mandel J.R."/>
            <person name="Marage G."/>
            <person name="Marchand G."/>
            <person name="Marquand E."/>
            <person name="Bret-Mestries E."/>
            <person name="Morien E."/>
            <person name="Nambeesan S."/>
            <person name="Nguyen T."/>
            <person name="Pegot-Espagnet P."/>
            <person name="Pouilly N."/>
            <person name="Raftis F."/>
            <person name="Sallet E."/>
            <person name="Schiex T."/>
            <person name="Thomas J."/>
            <person name="Vandecasteele C."/>
            <person name="Vares D."/>
            <person name="Vear F."/>
            <person name="Vautrin S."/>
            <person name="Crespi M."/>
            <person name="Mangin B."/>
            <person name="Burke J.M."/>
            <person name="Salse J."/>
            <person name="Munos S."/>
            <person name="Vincourt P."/>
            <person name="Rieseberg L.H."/>
            <person name="Langlade N.B."/>
        </authorList>
    </citation>
    <scope>NUCLEOTIDE SEQUENCE</scope>
    <source>
        <tissue evidence="1">Leaves</tissue>
    </source>
</reference>
<proteinExistence type="predicted"/>
<evidence type="ECO:0000313" key="2">
    <source>
        <dbReference type="Proteomes" id="UP000215914"/>
    </source>
</evidence>